<name>A0ABW5K4P0_9FLAO</name>
<feature type="signal peptide" evidence="1">
    <location>
        <begin position="1"/>
        <end position="22"/>
    </location>
</feature>
<keyword evidence="1" id="KW-0732">Signal</keyword>
<proteinExistence type="predicted"/>
<accession>A0ABW5K4P0</accession>
<dbReference type="Proteomes" id="UP001597467">
    <property type="component" value="Unassembled WGS sequence"/>
</dbReference>
<dbReference type="EMBL" id="JBHULM010000011">
    <property type="protein sequence ID" value="MFD2542811.1"/>
    <property type="molecule type" value="Genomic_DNA"/>
</dbReference>
<reference evidence="3" key="1">
    <citation type="journal article" date="2019" name="Int. J. Syst. Evol. Microbiol.">
        <title>The Global Catalogue of Microorganisms (GCM) 10K type strain sequencing project: providing services to taxonomists for standard genome sequencing and annotation.</title>
        <authorList>
            <consortium name="The Broad Institute Genomics Platform"/>
            <consortium name="The Broad Institute Genome Sequencing Center for Infectious Disease"/>
            <person name="Wu L."/>
            <person name="Ma J."/>
        </authorList>
    </citation>
    <scope>NUCLEOTIDE SEQUENCE [LARGE SCALE GENOMIC DNA]</scope>
    <source>
        <strain evidence="3">KCTC 42808</strain>
    </source>
</reference>
<comment type="caution">
    <text evidence="2">The sequence shown here is derived from an EMBL/GenBank/DDBJ whole genome shotgun (WGS) entry which is preliminary data.</text>
</comment>
<protein>
    <recommendedName>
        <fullName evidence="4">Por secretion system C-terminal sorting domain-containing protein</fullName>
    </recommendedName>
</protein>
<sequence length="198" mass="22836">MKNLMKNTLVIVVLFTALLANANTSLNTLNDVRKTVLTLNDVKQGDELLIKNVYGIILYKETIKNSGSYNKGFDLTELPKGDYFFELNKDFQIKIIPFKVSNHVVVFNNNKETTIFKPSIRNKENKVYINKLSLNLEPLEVSVYYEDAVSNDFNLIYSETLENSNSISRILNLDIQKKGKYKIVTKTEGRKFVDYIEF</sequence>
<gene>
    <name evidence="2" type="ORF">ACFSSB_10825</name>
</gene>
<feature type="chain" id="PRO_5046362115" description="Por secretion system C-terminal sorting domain-containing protein" evidence="1">
    <location>
        <begin position="23"/>
        <end position="198"/>
    </location>
</feature>
<dbReference type="RefSeq" id="WP_379904066.1">
    <property type="nucleotide sequence ID" value="NZ_JBHULM010000011.1"/>
</dbReference>
<evidence type="ECO:0000313" key="3">
    <source>
        <dbReference type="Proteomes" id="UP001597467"/>
    </source>
</evidence>
<keyword evidence="3" id="KW-1185">Reference proteome</keyword>
<organism evidence="2 3">
    <name type="scientific">Lacinutrix gracilariae</name>
    <dbReference type="NCBI Taxonomy" id="1747198"/>
    <lineage>
        <taxon>Bacteria</taxon>
        <taxon>Pseudomonadati</taxon>
        <taxon>Bacteroidota</taxon>
        <taxon>Flavobacteriia</taxon>
        <taxon>Flavobacteriales</taxon>
        <taxon>Flavobacteriaceae</taxon>
        <taxon>Lacinutrix</taxon>
    </lineage>
</organism>
<evidence type="ECO:0008006" key="4">
    <source>
        <dbReference type="Google" id="ProtNLM"/>
    </source>
</evidence>
<evidence type="ECO:0000313" key="2">
    <source>
        <dbReference type="EMBL" id="MFD2542811.1"/>
    </source>
</evidence>
<evidence type="ECO:0000256" key="1">
    <source>
        <dbReference type="SAM" id="SignalP"/>
    </source>
</evidence>